<gene>
    <name evidence="2" type="ORF">E2C01_065967</name>
</gene>
<accession>A0A5B7HK95</accession>
<reference evidence="2 3" key="1">
    <citation type="submission" date="2019-05" db="EMBL/GenBank/DDBJ databases">
        <title>Another draft genome of Portunus trituberculatus and its Hox gene families provides insights of decapod evolution.</title>
        <authorList>
            <person name="Jeong J.-H."/>
            <person name="Song I."/>
            <person name="Kim S."/>
            <person name="Choi T."/>
            <person name="Kim D."/>
            <person name="Ryu S."/>
            <person name="Kim W."/>
        </authorList>
    </citation>
    <scope>NUCLEOTIDE SEQUENCE [LARGE SCALE GENOMIC DNA]</scope>
    <source>
        <tissue evidence="2">Muscle</tissue>
    </source>
</reference>
<evidence type="ECO:0000313" key="3">
    <source>
        <dbReference type="Proteomes" id="UP000324222"/>
    </source>
</evidence>
<sequence>MNNLDDPTSDSRQLRPRRANGAAHSHSNSLCFLTLAMEDAGMAYPNPFNTKFAWASLGETMVFSRQRHKFFLHV</sequence>
<protein>
    <submittedName>
        <fullName evidence="2">Uncharacterized protein</fullName>
    </submittedName>
</protein>
<dbReference type="AlphaFoldDB" id="A0A5B7HK95"/>
<dbReference type="EMBL" id="VSRR010033368">
    <property type="protein sequence ID" value="MPC71682.1"/>
    <property type="molecule type" value="Genomic_DNA"/>
</dbReference>
<dbReference type="Proteomes" id="UP000324222">
    <property type="component" value="Unassembled WGS sequence"/>
</dbReference>
<comment type="caution">
    <text evidence="2">The sequence shown here is derived from an EMBL/GenBank/DDBJ whole genome shotgun (WGS) entry which is preliminary data.</text>
</comment>
<proteinExistence type="predicted"/>
<keyword evidence="3" id="KW-1185">Reference proteome</keyword>
<feature type="region of interest" description="Disordered" evidence="1">
    <location>
        <begin position="1"/>
        <end position="26"/>
    </location>
</feature>
<name>A0A5B7HK95_PORTR</name>
<evidence type="ECO:0000313" key="2">
    <source>
        <dbReference type="EMBL" id="MPC71682.1"/>
    </source>
</evidence>
<evidence type="ECO:0000256" key="1">
    <source>
        <dbReference type="SAM" id="MobiDB-lite"/>
    </source>
</evidence>
<organism evidence="2 3">
    <name type="scientific">Portunus trituberculatus</name>
    <name type="common">Swimming crab</name>
    <name type="synonym">Neptunus trituberculatus</name>
    <dbReference type="NCBI Taxonomy" id="210409"/>
    <lineage>
        <taxon>Eukaryota</taxon>
        <taxon>Metazoa</taxon>
        <taxon>Ecdysozoa</taxon>
        <taxon>Arthropoda</taxon>
        <taxon>Crustacea</taxon>
        <taxon>Multicrustacea</taxon>
        <taxon>Malacostraca</taxon>
        <taxon>Eumalacostraca</taxon>
        <taxon>Eucarida</taxon>
        <taxon>Decapoda</taxon>
        <taxon>Pleocyemata</taxon>
        <taxon>Brachyura</taxon>
        <taxon>Eubrachyura</taxon>
        <taxon>Portunoidea</taxon>
        <taxon>Portunidae</taxon>
        <taxon>Portuninae</taxon>
        <taxon>Portunus</taxon>
    </lineage>
</organism>